<evidence type="ECO:0000256" key="8">
    <source>
        <dbReference type="ARBA" id="ARBA00023157"/>
    </source>
</evidence>
<dbReference type="InterPro" id="IPR001590">
    <property type="entry name" value="Peptidase_M12B"/>
</dbReference>
<feature type="binding site" evidence="10">
    <location>
        <position position="334"/>
    </location>
    <ligand>
        <name>Zn(2+)</name>
        <dbReference type="ChEBI" id="CHEBI:29105"/>
        <note>catalytic</note>
    </ligand>
</feature>
<keyword evidence="4 10" id="KW-0479">Metal-binding</keyword>
<gene>
    <name evidence="14" type="ORF">MAR_029647</name>
</gene>
<evidence type="ECO:0000313" key="14">
    <source>
        <dbReference type="EMBL" id="WAQ96957.1"/>
    </source>
</evidence>
<dbReference type="Pfam" id="PF05986">
    <property type="entry name" value="ADAMTS_spacer1"/>
    <property type="match status" value="1"/>
</dbReference>
<keyword evidence="7" id="KW-0482">Metalloprotease</keyword>
<sequence length="1438" mass="162806">MGTGCRIWIYANIWILLSICRVDSSEDSFSHKEISIPKLISQNSTNVPYNHIVNPPRTLTLLFKWRENILRMRLEQHALFPKDAMAEWWTGGNLTEVELLMDDSVHYQGHVIGGRFGFVALDYAYGGFTGYIQLDDEGVTVEPNNQTGSAPGSHVLTSTGRTPPINNTMTSRRRRRRAAPGQFTKYLEVLLVADTSVVEFLGQDRVKQYLLTLMNIANEVYHDSTLGVRIEVVTVKIMFMDKESERSVVVSSEPQRTVDRFCHWVSAQAHRNGGTGSHHDIAVLLSRSKFGPAGYAPITGLCVPMRNCALVKDDGFTSAFVIAHEMAHIFGLMHDGHGNRCHGREFTTSIMATIVQYLHCLNNNPYTVEEGNIPQPLGKGWSLDEQCRVEFGDRAKHCPYFGMMDPCAQMWCDDGTRRYSCKTKNVVALDGTQCGTQSQYYCMAGVCGYHGEQAPIPGGWSDWSPWSECSANCNFGFKRRSRVCDDPKPDYGGADCDGESENTDLCIAEECTNYLDLRADQCATMNSAELSWRPYQLDKGDYHDQYPSDRCKLTCVADGTTNVVTFDVFVENGTPCSYDDPGEICLDGQCERVGCDGVRGSDARPDRCGVCRGDGTSCKTVSGVFKKKFQYSAAGEGHYEKVLVLPDGARDITIKETATLPHFISLQDTLYHQQVLNGDGQQGTSRNFAMEGAWFKYINNRGHEKLHTNGPIHRDINLMVHPMDWQVAAGLEYNYTVDNEDYTLERNTYTWKFEDWTPCSVSCGKGMQHIVYGCYDRTSDEKVAEEKCRFLESKDAKEYACEMVACEALNYLYRMLREYSTCSATCGTAGVRYQLYECEMLQDGTKVDDKFCKHIPEPIFNEPCNRISCTQKTFRWEVTSTWSSCSQTCGDAGTQYQLFHCVREGEEGNTGNRVSDLYCSDIKSPKETRPCHRVPCVSYKWESTNDWLKCNETCGTYGIQHRTMDCIKYLGEERKSAVADWYCSAVNKVPEGRECNRRDCFSVRWIVTDQWTSCTETCGTGGVREKVVICKNVTYDDRERALPPRFCMGKNKPLVSETCNQSPCETFRWKPTDEWTVCSKPCGELGEQERIHRCFSVLDEEDVPDENCNDLLYEVNTRVCNRFPCHTFEWRPSEKWNPPCRKSCTEKSVDAAEKQVQEFQCLQIYSEGQTEVTDAHFCEEFERPYVDRKCPVIHCDSYEWRLTEWSECNATCGVPGTEIRVAVCMVTNEDDGDQIVSSGMCQGQTKPPDQRRPCSFGSCFRYMPMEDDGDDAWSVCSMTCGVGIQLLEQRCVMDDGGNVTAAGEESCEKGGVKKTTRSCDAGPCGFLEWGAGPWSMCSRTCGRGKQIRQVYCGIPGDDTDRSRCPGKVPEEYRTCNDKDCPVENANAECTDSRKLFCSRATRRYCRHQTYLRVCCKTCTEMIGEENKARRRRRYRSRY</sequence>
<name>A0ABY7DGZ2_MYAAR</name>
<dbReference type="Gene3D" id="2.20.100.10">
    <property type="entry name" value="Thrombospondin type-1 (TSP1) repeat"/>
    <property type="match status" value="9"/>
</dbReference>
<evidence type="ECO:0000256" key="11">
    <source>
        <dbReference type="SAM" id="MobiDB-lite"/>
    </source>
</evidence>
<evidence type="ECO:0000256" key="12">
    <source>
        <dbReference type="SAM" id="SignalP"/>
    </source>
</evidence>
<dbReference type="PROSITE" id="PS50092">
    <property type="entry name" value="TSP1"/>
    <property type="match status" value="7"/>
</dbReference>
<keyword evidence="9" id="KW-0325">Glycoprotein</keyword>
<dbReference type="Gene3D" id="2.60.120.830">
    <property type="match status" value="1"/>
</dbReference>
<feature type="binding site" evidence="10">
    <location>
        <position position="324"/>
    </location>
    <ligand>
        <name>Zn(2+)</name>
        <dbReference type="ChEBI" id="CHEBI:29105"/>
        <note>catalytic</note>
    </ligand>
</feature>
<dbReference type="SMART" id="SM00209">
    <property type="entry name" value="TSP1"/>
    <property type="match status" value="9"/>
</dbReference>
<dbReference type="InterPro" id="IPR024079">
    <property type="entry name" value="MetalloPept_cat_dom_sf"/>
</dbReference>
<dbReference type="Pfam" id="PF19030">
    <property type="entry name" value="TSP1_ADAMTS"/>
    <property type="match status" value="8"/>
</dbReference>
<evidence type="ECO:0000256" key="10">
    <source>
        <dbReference type="PROSITE-ProRule" id="PRU00276"/>
    </source>
</evidence>
<feature type="chain" id="PRO_5046958915" evidence="12">
    <location>
        <begin position="25"/>
        <end position="1438"/>
    </location>
</feature>
<dbReference type="PRINTS" id="PR01857">
    <property type="entry name" value="ADAMTSFAMILY"/>
</dbReference>
<feature type="compositionally biased region" description="Polar residues" evidence="11">
    <location>
        <begin position="146"/>
        <end position="170"/>
    </location>
</feature>
<dbReference type="Pfam" id="PF01421">
    <property type="entry name" value="Reprolysin"/>
    <property type="match status" value="1"/>
</dbReference>
<dbReference type="InterPro" id="IPR041645">
    <property type="entry name" value="ADAMTS_CR_2"/>
</dbReference>
<keyword evidence="12" id="KW-0732">Signal</keyword>
<comment type="subcellular location">
    <subcellularLocation>
        <location evidence="1">Secreted</location>
    </subcellularLocation>
</comment>
<keyword evidence="15" id="KW-1185">Reference proteome</keyword>
<keyword evidence="3" id="KW-0645">Protease</keyword>
<keyword evidence="5" id="KW-0378">Hydrolase</keyword>
<accession>A0ABY7DGZ2</accession>
<feature type="signal peptide" evidence="12">
    <location>
        <begin position="1"/>
        <end position="24"/>
    </location>
</feature>
<feature type="active site" evidence="10">
    <location>
        <position position="325"/>
    </location>
</feature>
<keyword evidence="6 10" id="KW-0862">Zinc</keyword>
<evidence type="ECO:0000256" key="6">
    <source>
        <dbReference type="ARBA" id="ARBA00022833"/>
    </source>
</evidence>
<feature type="binding site" evidence="10">
    <location>
        <position position="328"/>
    </location>
    <ligand>
        <name>Zn(2+)</name>
        <dbReference type="ChEBI" id="CHEBI:29105"/>
        <note>catalytic</note>
    </ligand>
</feature>
<dbReference type="PANTHER" id="PTHR13723:SF304">
    <property type="entry name" value="A DISINTEGRIN AND METALLOPROTEINASE WITH THROMBOSPONDIN MOTIFS 2-LIKE PROTEIN"/>
    <property type="match status" value="1"/>
</dbReference>
<dbReference type="EMBL" id="CP111013">
    <property type="protein sequence ID" value="WAQ96957.1"/>
    <property type="molecule type" value="Genomic_DNA"/>
</dbReference>
<reference evidence="14" key="1">
    <citation type="submission" date="2022-11" db="EMBL/GenBank/DDBJ databases">
        <title>Centuries of genome instability and evolution in soft-shell clam transmissible cancer (bioRxiv).</title>
        <authorList>
            <person name="Hart S.F.M."/>
            <person name="Yonemitsu M.A."/>
            <person name="Giersch R.M."/>
            <person name="Beal B.F."/>
            <person name="Arriagada G."/>
            <person name="Davis B.W."/>
            <person name="Ostrander E.A."/>
            <person name="Goff S.P."/>
            <person name="Metzger M.J."/>
        </authorList>
    </citation>
    <scope>NUCLEOTIDE SEQUENCE</scope>
    <source>
        <strain evidence="14">MELC-2E11</strain>
        <tissue evidence="14">Siphon/mantle</tissue>
    </source>
</reference>
<comment type="caution">
    <text evidence="10">Lacks conserved residue(s) required for the propagation of feature annotation.</text>
</comment>
<dbReference type="InterPro" id="IPR013273">
    <property type="entry name" value="ADAMTS/ADAMTS-like"/>
</dbReference>
<dbReference type="SUPFAM" id="SSF55486">
    <property type="entry name" value="Metalloproteases ('zincins'), catalytic domain"/>
    <property type="match status" value="1"/>
</dbReference>
<dbReference type="PANTHER" id="PTHR13723">
    <property type="entry name" value="ADAMTS A DISINTEGRIN AND METALLOPROTEASE WITH THROMBOSPONDIN MOTIFS PROTEASE"/>
    <property type="match status" value="1"/>
</dbReference>
<dbReference type="Gene3D" id="3.40.1620.60">
    <property type="match status" value="1"/>
</dbReference>
<dbReference type="InterPro" id="IPR010294">
    <property type="entry name" value="ADAMTS_spacer1"/>
</dbReference>
<evidence type="ECO:0000256" key="9">
    <source>
        <dbReference type="ARBA" id="ARBA00023180"/>
    </source>
</evidence>
<evidence type="ECO:0000256" key="5">
    <source>
        <dbReference type="ARBA" id="ARBA00022801"/>
    </source>
</evidence>
<organism evidence="14 15">
    <name type="scientific">Mya arenaria</name>
    <name type="common">Soft-shell clam</name>
    <dbReference type="NCBI Taxonomy" id="6604"/>
    <lineage>
        <taxon>Eukaryota</taxon>
        <taxon>Metazoa</taxon>
        <taxon>Spiralia</taxon>
        <taxon>Lophotrochozoa</taxon>
        <taxon>Mollusca</taxon>
        <taxon>Bivalvia</taxon>
        <taxon>Autobranchia</taxon>
        <taxon>Heteroconchia</taxon>
        <taxon>Euheterodonta</taxon>
        <taxon>Imparidentia</taxon>
        <taxon>Neoheterodontei</taxon>
        <taxon>Myida</taxon>
        <taxon>Myoidea</taxon>
        <taxon>Myidae</taxon>
        <taxon>Mya</taxon>
    </lineage>
</organism>
<evidence type="ECO:0000259" key="13">
    <source>
        <dbReference type="PROSITE" id="PS50215"/>
    </source>
</evidence>
<protein>
    <submittedName>
        <fullName evidence="14">ATS3-like protein</fullName>
    </submittedName>
</protein>
<dbReference type="SUPFAM" id="SSF82895">
    <property type="entry name" value="TSP-1 type 1 repeat"/>
    <property type="match status" value="10"/>
</dbReference>
<dbReference type="Proteomes" id="UP001164746">
    <property type="component" value="Chromosome 2"/>
</dbReference>
<dbReference type="Gene3D" id="3.40.390.10">
    <property type="entry name" value="Collagenase (Catalytic Domain)"/>
    <property type="match status" value="1"/>
</dbReference>
<dbReference type="Pfam" id="PF00090">
    <property type="entry name" value="TSP_1"/>
    <property type="match status" value="2"/>
</dbReference>
<feature type="domain" description="Peptidase M12B" evidence="13">
    <location>
        <begin position="185"/>
        <end position="351"/>
    </location>
</feature>
<evidence type="ECO:0000256" key="7">
    <source>
        <dbReference type="ARBA" id="ARBA00023049"/>
    </source>
</evidence>
<keyword evidence="8" id="KW-1015">Disulfide bond</keyword>
<dbReference type="InterPro" id="IPR036383">
    <property type="entry name" value="TSP1_rpt_sf"/>
</dbReference>
<dbReference type="PROSITE" id="PS50215">
    <property type="entry name" value="ADAM_MEPRO"/>
    <property type="match status" value="1"/>
</dbReference>
<evidence type="ECO:0000256" key="4">
    <source>
        <dbReference type="ARBA" id="ARBA00022723"/>
    </source>
</evidence>
<evidence type="ECO:0000256" key="1">
    <source>
        <dbReference type="ARBA" id="ARBA00004613"/>
    </source>
</evidence>
<evidence type="ECO:0000313" key="15">
    <source>
        <dbReference type="Proteomes" id="UP001164746"/>
    </source>
</evidence>
<feature type="region of interest" description="Disordered" evidence="11">
    <location>
        <begin position="146"/>
        <end position="174"/>
    </location>
</feature>
<evidence type="ECO:0000256" key="2">
    <source>
        <dbReference type="ARBA" id="ARBA00022525"/>
    </source>
</evidence>
<keyword evidence="2" id="KW-0964">Secreted</keyword>
<dbReference type="InterPro" id="IPR000884">
    <property type="entry name" value="TSP1_rpt"/>
</dbReference>
<proteinExistence type="predicted"/>
<dbReference type="Pfam" id="PF17771">
    <property type="entry name" value="ADAMTS_CR_2"/>
    <property type="match status" value="1"/>
</dbReference>
<dbReference type="InterPro" id="IPR050439">
    <property type="entry name" value="ADAMTS_ADAMTS-like"/>
</dbReference>
<evidence type="ECO:0000256" key="3">
    <source>
        <dbReference type="ARBA" id="ARBA00022670"/>
    </source>
</evidence>